<proteinExistence type="predicted"/>
<evidence type="ECO:0000259" key="2">
    <source>
        <dbReference type="Pfam" id="PF03372"/>
    </source>
</evidence>
<reference evidence="4" key="1">
    <citation type="submission" date="2018-05" db="EMBL/GenBank/DDBJ databases">
        <authorList>
            <person name="Cea G.-C."/>
            <person name="William W."/>
        </authorList>
    </citation>
    <scope>NUCLEOTIDE SEQUENCE [LARGE SCALE GENOMIC DNA]</scope>
    <source>
        <strain evidence="4">DB21MT 5</strain>
    </source>
</reference>
<gene>
    <name evidence="3" type="ORF">MORIYA_1137</name>
</gene>
<dbReference type="InterPro" id="IPR005135">
    <property type="entry name" value="Endo/exonuclease/phosphatase"/>
</dbReference>
<keyword evidence="4" id="KW-1185">Reference proteome</keyword>
<evidence type="ECO:0000313" key="4">
    <source>
        <dbReference type="Proteomes" id="UP000250163"/>
    </source>
</evidence>
<keyword evidence="1" id="KW-0732">Signal</keyword>
<dbReference type="KEGG" id="mya:MORIYA_1137"/>
<feature type="domain" description="Endonuclease/exonuclease/phosphatase" evidence="2">
    <location>
        <begin position="331"/>
        <end position="641"/>
    </location>
</feature>
<dbReference type="SUPFAM" id="SSF56219">
    <property type="entry name" value="DNase I-like"/>
    <property type="match status" value="1"/>
</dbReference>
<protein>
    <submittedName>
        <fullName evidence="3">Extracellular nuclease-related protein</fullName>
    </submittedName>
</protein>
<dbReference type="PANTHER" id="PTHR42834">
    <property type="entry name" value="ENDONUCLEASE/EXONUCLEASE/PHOSPHATASE FAMILY PROTEIN (AFU_ORTHOLOGUE AFUA_3G09210)"/>
    <property type="match status" value="1"/>
</dbReference>
<feature type="signal peptide" evidence="1">
    <location>
        <begin position="1"/>
        <end position="21"/>
    </location>
</feature>
<dbReference type="Gene3D" id="3.60.10.10">
    <property type="entry name" value="Endonuclease/exonuclease/phosphatase"/>
    <property type="match status" value="1"/>
</dbReference>
<evidence type="ECO:0000256" key="1">
    <source>
        <dbReference type="SAM" id="SignalP"/>
    </source>
</evidence>
<dbReference type="PANTHER" id="PTHR42834:SF1">
    <property type="entry name" value="ENDONUCLEASE_EXONUCLEASE_PHOSPHATASE FAMILY PROTEIN (AFU_ORTHOLOGUE AFUA_3G09210)"/>
    <property type="match status" value="1"/>
</dbReference>
<dbReference type="InterPro" id="IPR047971">
    <property type="entry name" value="ExeM-like"/>
</dbReference>
<organism evidence="3 4">
    <name type="scientific">Moritella yayanosii</name>
    <dbReference type="NCBI Taxonomy" id="69539"/>
    <lineage>
        <taxon>Bacteria</taxon>
        <taxon>Pseudomonadati</taxon>
        <taxon>Pseudomonadota</taxon>
        <taxon>Gammaproteobacteria</taxon>
        <taxon>Alteromonadales</taxon>
        <taxon>Moritellaceae</taxon>
        <taxon>Moritella</taxon>
    </lineage>
</organism>
<feature type="chain" id="PRO_5016283425" evidence="1">
    <location>
        <begin position="22"/>
        <end position="696"/>
    </location>
</feature>
<dbReference type="Proteomes" id="UP000250163">
    <property type="component" value="Chromosome MORIYA"/>
</dbReference>
<sequence length="696" mass="78057">MLGSLLRRGIIIILAMTSAFAADLLHKHKPVLCVGENSSISQLQGQGKRSPFVNKRSERAYRSDKVFTVQGVVTKLKSGRNAGFFMQQTTATTLSLASTGIFVSTAEIANIKRDSSVCVTGFVEEYYGMTRLQVTADITILDSTVDSAVRVQPTNIMVATADANFSDTLERYEGMQVRLVNITDMRVTKPLYYDRRWQNYTMILSHQQINIHPNTMAFPGSIHADQQALENKQRRLYLQLAAGRSLTSDLDYMRVNDRVSGIVGVLDFSYGEFRLLADNALAQTQFQHRRDRQSLAPRTGAHLRIASFNLLNYFNRAAGGDNNPLRQNRGATTLSALRNQEIQLRDTIVALDADFIGLMEMENNGFGQNSAIRRLLDLVNQAIQDPSKHYVMVKPRKSDLHQGRYLGTGAITVAGFYRPTQLKLVNTRVIQLPIQRSMLGNAYHRPALTPTFIRVSDNHRQSKRLTISVNHFKSKGSKCAEDKQRAAMLKKLKRKRNKSQQSLRAWQQAKRTLAQDRQGHCAQFRTTAASVLAQALASESGSKIILGDLNSYPKEDPLLVLTDYDLARYAYYKIVHSGYNYLGKTLLNAKTNIGFGYHDPFVNQPETGWTYSFKALGRLDYILLSPDLLSSLVTQKIWHINAAESYVVNNSRQSNRNQEINNSRVGVGVGDAVGAMRNMASVFSSSDHEPLFIELK</sequence>
<dbReference type="AlphaFoldDB" id="A0A330LUF7"/>
<dbReference type="OrthoDB" id="9800417at2"/>
<name>A0A330LUF7_9GAMM</name>
<accession>A0A330LUF7</accession>
<dbReference type="NCBIfam" id="NF033681">
    <property type="entry name" value="ExeM_NucH_DNase"/>
    <property type="match status" value="1"/>
</dbReference>
<dbReference type="RefSeq" id="WP_112713309.1">
    <property type="nucleotide sequence ID" value="NZ_LS483250.1"/>
</dbReference>
<dbReference type="Pfam" id="PF03372">
    <property type="entry name" value="Exo_endo_phos"/>
    <property type="match status" value="1"/>
</dbReference>
<evidence type="ECO:0000313" key="3">
    <source>
        <dbReference type="EMBL" id="SQD77615.1"/>
    </source>
</evidence>
<dbReference type="GO" id="GO:0003824">
    <property type="term" value="F:catalytic activity"/>
    <property type="evidence" value="ECO:0007669"/>
    <property type="project" value="InterPro"/>
</dbReference>
<dbReference type="InterPro" id="IPR036691">
    <property type="entry name" value="Endo/exonu/phosph_ase_sf"/>
</dbReference>
<dbReference type="EMBL" id="LS483250">
    <property type="protein sequence ID" value="SQD77615.1"/>
    <property type="molecule type" value="Genomic_DNA"/>
</dbReference>
<dbReference type="CDD" id="cd04486">
    <property type="entry name" value="YhcR_OBF_like"/>
    <property type="match status" value="1"/>
</dbReference>